<keyword evidence="5" id="KW-0630">Potassium</keyword>
<evidence type="ECO:0000256" key="4">
    <source>
        <dbReference type="ARBA" id="ARBA00022692"/>
    </source>
</evidence>
<evidence type="ECO:0000313" key="15">
    <source>
        <dbReference type="Proteomes" id="UP001163823"/>
    </source>
</evidence>
<evidence type="ECO:0000256" key="2">
    <source>
        <dbReference type="ARBA" id="ARBA00022448"/>
    </source>
</evidence>
<dbReference type="GO" id="GO:0015297">
    <property type="term" value="F:antiporter activity"/>
    <property type="evidence" value="ECO:0007669"/>
    <property type="project" value="InterPro"/>
</dbReference>
<evidence type="ECO:0000256" key="9">
    <source>
        <dbReference type="ARBA" id="ARBA00038341"/>
    </source>
</evidence>
<evidence type="ECO:0000256" key="7">
    <source>
        <dbReference type="ARBA" id="ARBA00023065"/>
    </source>
</evidence>
<evidence type="ECO:0000256" key="6">
    <source>
        <dbReference type="ARBA" id="ARBA00022989"/>
    </source>
</evidence>
<feature type="transmembrane region" description="Helical" evidence="10">
    <location>
        <begin position="245"/>
        <end position="270"/>
    </location>
</feature>
<accession>A0AAD7VDE7</accession>
<dbReference type="Pfam" id="PF23256">
    <property type="entry name" value="CHX17_2nd"/>
    <property type="match status" value="1"/>
</dbReference>
<feature type="transmembrane region" description="Helical" evidence="10">
    <location>
        <begin position="333"/>
        <end position="353"/>
    </location>
</feature>
<dbReference type="GO" id="GO:1902600">
    <property type="term" value="P:proton transmembrane transport"/>
    <property type="evidence" value="ECO:0007669"/>
    <property type="project" value="InterPro"/>
</dbReference>
<dbReference type="Pfam" id="PF00999">
    <property type="entry name" value="Na_H_Exchanger"/>
    <property type="match status" value="1"/>
</dbReference>
<organism evidence="14 15">
    <name type="scientific">Quillaja saponaria</name>
    <name type="common">Soap bark tree</name>
    <dbReference type="NCBI Taxonomy" id="32244"/>
    <lineage>
        <taxon>Eukaryota</taxon>
        <taxon>Viridiplantae</taxon>
        <taxon>Streptophyta</taxon>
        <taxon>Embryophyta</taxon>
        <taxon>Tracheophyta</taxon>
        <taxon>Spermatophyta</taxon>
        <taxon>Magnoliopsida</taxon>
        <taxon>eudicotyledons</taxon>
        <taxon>Gunneridae</taxon>
        <taxon>Pentapetalae</taxon>
        <taxon>rosids</taxon>
        <taxon>fabids</taxon>
        <taxon>Fabales</taxon>
        <taxon>Quillajaceae</taxon>
        <taxon>Quillaja</taxon>
    </lineage>
</organism>
<feature type="transmembrane region" description="Helical" evidence="10">
    <location>
        <begin position="50"/>
        <end position="71"/>
    </location>
</feature>
<keyword evidence="6 10" id="KW-1133">Transmembrane helix</keyword>
<dbReference type="GO" id="GO:0016020">
    <property type="term" value="C:membrane"/>
    <property type="evidence" value="ECO:0007669"/>
    <property type="project" value="UniProtKB-SubCell"/>
</dbReference>
<feature type="transmembrane region" description="Helical" evidence="10">
    <location>
        <begin position="424"/>
        <end position="446"/>
    </location>
</feature>
<dbReference type="PANTHER" id="PTHR32468:SF114">
    <property type="entry name" value="CATION_H+ EXCHANGER DOMAIN-CONTAINING PROTEIN"/>
    <property type="match status" value="1"/>
</dbReference>
<feature type="transmembrane region" description="Helical" evidence="10">
    <location>
        <begin position="178"/>
        <end position="200"/>
    </location>
</feature>
<dbReference type="GO" id="GO:0006813">
    <property type="term" value="P:potassium ion transport"/>
    <property type="evidence" value="ECO:0007669"/>
    <property type="project" value="UniProtKB-KW"/>
</dbReference>
<keyword evidence="2" id="KW-0813">Transport</keyword>
<dbReference type="GO" id="GO:0012505">
    <property type="term" value="C:endomembrane system"/>
    <property type="evidence" value="ECO:0007669"/>
    <property type="project" value="TreeGrafter"/>
</dbReference>
<comment type="caution">
    <text evidence="14">The sequence shown here is derived from an EMBL/GenBank/DDBJ whole genome shotgun (WGS) entry which is preliminary data.</text>
</comment>
<dbReference type="Pfam" id="PF23259">
    <property type="entry name" value="CHX17_C"/>
    <property type="match status" value="1"/>
</dbReference>
<dbReference type="Proteomes" id="UP001163823">
    <property type="component" value="Chromosome 4"/>
</dbReference>
<reference evidence="14" key="1">
    <citation type="journal article" date="2023" name="Science">
        <title>Elucidation of the pathway for biosynthesis of saponin adjuvants from the soapbark tree.</title>
        <authorList>
            <person name="Reed J."/>
            <person name="Orme A."/>
            <person name="El-Demerdash A."/>
            <person name="Owen C."/>
            <person name="Martin L.B.B."/>
            <person name="Misra R.C."/>
            <person name="Kikuchi S."/>
            <person name="Rejzek M."/>
            <person name="Martin A.C."/>
            <person name="Harkess A."/>
            <person name="Leebens-Mack J."/>
            <person name="Louveau T."/>
            <person name="Stephenson M.J."/>
            <person name="Osbourn A."/>
        </authorList>
    </citation>
    <scope>NUCLEOTIDE SEQUENCE</scope>
    <source>
        <strain evidence="14">S10</strain>
    </source>
</reference>
<dbReference type="InterPro" id="IPR050794">
    <property type="entry name" value="CPA2_transporter"/>
</dbReference>
<feature type="transmembrane region" description="Helical" evidence="10">
    <location>
        <begin position="360"/>
        <end position="380"/>
    </location>
</feature>
<feature type="domain" description="Cation/H+ exchanger transmembrane" evidence="11">
    <location>
        <begin position="64"/>
        <end position="440"/>
    </location>
</feature>
<feature type="transmembrane region" description="Helical" evidence="10">
    <location>
        <begin position="212"/>
        <end position="233"/>
    </location>
</feature>
<feature type="transmembrane region" description="Helical" evidence="10">
    <location>
        <begin position="144"/>
        <end position="166"/>
    </location>
</feature>
<feature type="transmembrane region" description="Helical" evidence="10">
    <location>
        <begin position="392"/>
        <end position="412"/>
    </location>
</feature>
<dbReference type="EMBL" id="JARAOO010000004">
    <property type="protein sequence ID" value="KAJ7971737.1"/>
    <property type="molecule type" value="Genomic_DNA"/>
</dbReference>
<feature type="domain" description="Cation/H(+) antiporter C-terminal" evidence="13">
    <location>
        <begin position="639"/>
        <end position="786"/>
    </location>
</feature>
<dbReference type="GO" id="GO:0006885">
    <property type="term" value="P:regulation of pH"/>
    <property type="evidence" value="ECO:0007669"/>
    <property type="project" value="TreeGrafter"/>
</dbReference>
<gene>
    <name evidence="14" type="ORF">O6P43_009720</name>
</gene>
<evidence type="ECO:0000313" key="14">
    <source>
        <dbReference type="EMBL" id="KAJ7971737.1"/>
    </source>
</evidence>
<feature type="transmembrane region" description="Helical" evidence="10">
    <location>
        <begin position="107"/>
        <end position="132"/>
    </location>
</feature>
<dbReference type="KEGG" id="qsa:O6P43_009720"/>
<dbReference type="InterPro" id="IPR057290">
    <property type="entry name" value="CHX17_C"/>
</dbReference>
<keyword evidence="7" id="KW-0406">Ion transport</keyword>
<comment type="similarity">
    <text evidence="9">Belongs to the monovalent cation:proton antiporter 2 (CPA2) transporter (TC 2.A.37) family. CHX (TC 2.A.37.4) subfamily.</text>
</comment>
<feature type="transmembrane region" description="Helical" evidence="10">
    <location>
        <begin position="78"/>
        <end position="95"/>
    </location>
</feature>
<dbReference type="InterPro" id="IPR057291">
    <property type="entry name" value="CHX17_2nd"/>
</dbReference>
<feature type="transmembrane region" description="Helical" evidence="10">
    <location>
        <begin position="282"/>
        <end position="307"/>
    </location>
</feature>
<dbReference type="AlphaFoldDB" id="A0AAD7VDE7"/>
<name>A0AAD7VDE7_QUISA</name>
<keyword evidence="8 10" id="KW-0472">Membrane</keyword>
<protein>
    <submittedName>
        <fullName evidence="14">Cation/H(+) antiporter 15</fullName>
    </submittedName>
</protein>
<feature type="domain" description="Cation/H(+) antiporter central" evidence="12">
    <location>
        <begin position="499"/>
        <end position="625"/>
    </location>
</feature>
<evidence type="ECO:0000256" key="3">
    <source>
        <dbReference type="ARBA" id="ARBA00022538"/>
    </source>
</evidence>
<evidence type="ECO:0000256" key="10">
    <source>
        <dbReference type="SAM" id="Phobius"/>
    </source>
</evidence>
<keyword evidence="3" id="KW-0633">Potassium transport</keyword>
<evidence type="ECO:0000259" key="13">
    <source>
        <dbReference type="Pfam" id="PF23259"/>
    </source>
</evidence>
<keyword evidence="15" id="KW-1185">Reference proteome</keyword>
<dbReference type="Gene3D" id="1.20.1530.20">
    <property type="match status" value="1"/>
</dbReference>
<dbReference type="PANTHER" id="PTHR32468">
    <property type="entry name" value="CATION/H + ANTIPORTER"/>
    <property type="match status" value="1"/>
</dbReference>
<keyword evidence="4 10" id="KW-0812">Transmembrane</keyword>
<comment type="subcellular location">
    <subcellularLocation>
        <location evidence="1">Membrane</location>
        <topology evidence="1">Multi-pass membrane protein</topology>
    </subcellularLocation>
</comment>
<proteinExistence type="inferred from homology"/>
<dbReference type="InterPro" id="IPR006153">
    <property type="entry name" value="Cation/H_exchanger_TM"/>
</dbReference>
<evidence type="ECO:0000256" key="1">
    <source>
        <dbReference type="ARBA" id="ARBA00004141"/>
    </source>
</evidence>
<evidence type="ECO:0000259" key="11">
    <source>
        <dbReference type="Pfam" id="PF00999"/>
    </source>
</evidence>
<evidence type="ECO:0000259" key="12">
    <source>
        <dbReference type="Pfam" id="PF23256"/>
    </source>
</evidence>
<sequence>MGSIVMEPNDIATYAGGSDAFRNFTAICTSAERIYSKGIFYQTNPLTYTVPLLFLQFSIAAGIIILISLILKPFGQPLVVSQILGGILLGPSGLGRNTSFTKSVFPLRGFILLDIISSFGFMFYFFLIGVQMDPWILKKINKKSFAIGFSAVALPLALTMACFLLISCFFDVDPKLAGLLPVIAQAESVLAFPMVAYLLSELKIINSEYGRIAMSASMVSGLFGLCVITLSMLSHEAPGDTYGTLSTISTGIAVAVVIIFVVRPAVLWMVRKHPEGEPIKENYIIALFIGILITGFCCQATGLHIYFGPLILGITIPAGPPVGSAVIEKLEYITSWIFMPVYFLKNGLVVDIFAVSFKTFAVVLPISLVGALGKFFGAFLASLYCEIPVRDAIALGLVLNVQGVLELGMFKMMKNNKTINNEAFVVMCISLLIITGVLTPSLRYIYNPSRKYVVYNKRTVMHSRCNSELRVIVCIHEQENVPISINLLEALNPTKRSPLDIYLLHLVELAGIASPLLIPHKLTRRPSYKASSSGHIINAFVSYENNNHGLVNVHPFTAISPCETMHDDVCTIALDKKASLVVVPFYKKLLPCGATESQKRIVRVVNNNILEKAPCSVAILVDRGLLKSGPRPILASCSSFHVAVLFLGGPDDREVLAIAARMSGLPNVNLTIIRLLEKGSVSSGDVHERKLDNKVVSEFRLGMEGNYQVMYIEEVVMDGSGTVAAIRSMENSYELIMVGRRHDKGSQLLLGLTDWNEHKELGAIGEILASADFVGNTTILVVQQHTNVARQGNEINTESLRHSLSVKDDAENIPIQRRPL</sequence>
<evidence type="ECO:0000256" key="5">
    <source>
        <dbReference type="ARBA" id="ARBA00022958"/>
    </source>
</evidence>
<evidence type="ECO:0000256" key="8">
    <source>
        <dbReference type="ARBA" id="ARBA00023136"/>
    </source>
</evidence>
<dbReference type="InterPro" id="IPR038770">
    <property type="entry name" value="Na+/solute_symporter_sf"/>
</dbReference>